<dbReference type="Pfam" id="PF00557">
    <property type="entry name" value="Peptidase_M24"/>
    <property type="match status" value="1"/>
</dbReference>
<reference evidence="4" key="1">
    <citation type="journal article" date="2019" name="Int. J. Syst. Evol. Microbiol.">
        <title>The Global Catalogue of Microorganisms (GCM) 10K type strain sequencing project: providing services to taxonomists for standard genome sequencing and annotation.</title>
        <authorList>
            <consortium name="The Broad Institute Genomics Platform"/>
            <consortium name="The Broad Institute Genome Sequencing Center for Infectious Disease"/>
            <person name="Wu L."/>
            <person name="Ma J."/>
        </authorList>
    </citation>
    <scope>NUCLEOTIDE SEQUENCE [LARGE SCALE GENOMIC DNA]</scope>
    <source>
        <strain evidence="4">CECT 7184</strain>
    </source>
</reference>
<evidence type="ECO:0000313" key="3">
    <source>
        <dbReference type="EMBL" id="MFC5714308.1"/>
    </source>
</evidence>
<dbReference type="InterPro" id="IPR036005">
    <property type="entry name" value="Creatinase/aminopeptidase-like"/>
</dbReference>
<evidence type="ECO:0000259" key="1">
    <source>
        <dbReference type="Pfam" id="PF00557"/>
    </source>
</evidence>
<organism evidence="3 4">
    <name type="scientific">Thalassorhabdus alkalitolerans</name>
    <dbReference type="NCBI Taxonomy" id="2282697"/>
    <lineage>
        <taxon>Bacteria</taxon>
        <taxon>Bacillati</taxon>
        <taxon>Bacillota</taxon>
        <taxon>Bacilli</taxon>
        <taxon>Bacillales</taxon>
        <taxon>Bacillaceae</taxon>
        <taxon>Thalassorhabdus</taxon>
    </lineage>
</organism>
<proteinExistence type="predicted"/>
<evidence type="ECO:0000313" key="4">
    <source>
        <dbReference type="Proteomes" id="UP001596142"/>
    </source>
</evidence>
<dbReference type="PANTHER" id="PTHR46112">
    <property type="entry name" value="AMINOPEPTIDASE"/>
    <property type="match status" value="1"/>
</dbReference>
<feature type="domain" description="Peptidase M24" evidence="1">
    <location>
        <begin position="164"/>
        <end position="373"/>
    </location>
</feature>
<dbReference type="InterPro" id="IPR000587">
    <property type="entry name" value="Creatinase_N"/>
</dbReference>
<evidence type="ECO:0000259" key="2">
    <source>
        <dbReference type="Pfam" id="PF01321"/>
    </source>
</evidence>
<dbReference type="Proteomes" id="UP001596142">
    <property type="component" value="Unassembled WGS sequence"/>
</dbReference>
<name>A0ABW0YT07_9BACI</name>
<comment type="caution">
    <text evidence="3">The sequence shown here is derived from an EMBL/GenBank/DDBJ whole genome shotgun (WGS) entry which is preliminary data.</text>
</comment>
<protein>
    <submittedName>
        <fullName evidence="3">M24 family metallopeptidase</fullName>
    </submittedName>
</protein>
<dbReference type="RefSeq" id="WP_385942944.1">
    <property type="nucleotide sequence ID" value="NZ_JBHSOZ010000010.1"/>
</dbReference>
<dbReference type="SUPFAM" id="SSF55920">
    <property type="entry name" value="Creatinase/aminopeptidase"/>
    <property type="match status" value="1"/>
</dbReference>
<dbReference type="CDD" id="cd01066">
    <property type="entry name" value="APP_MetAP"/>
    <property type="match status" value="1"/>
</dbReference>
<dbReference type="InterPro" id="IPR050659">
    <property type="entry name" value="Peptidase_M24B"/>
</dbReference>
<keyword evidence="4" id="KW-1185">Reference proteome</keyword>
<dbReference type="InterPro" id="IPR029149">
    <property type="entry name" value="Creatin/AminoP/Spt16_N"/>
</dbReference>
<feature type="domain" description="Creatinase N-terminal" evidence="2">
    <location>
        <begin position="14"/>
        <end position="157"/>
    </location>
</feature>
<dbReference type="Gene3D" id="3.40.350.10">
    <property type="entry name" value="Creatinase/prolidase N-terminal domain"/>
    <property type="match status" value="1"/>
</dbReference>
<gene>
    <name evidence="3" type="ORF">ACFPU1_16275</name>
</gene>
<accession>A0ABW0YT07</accession>
<sequence length="417" mass="47223">MLLFPKEEFLTRMNYTKQKMLEYGVEVLLISNPSNMNYLTGYNAWSFYVHQILVVMIDEEQPIWIGREMDAHSAKVTTWLDTNHIISYPDEFVQSSIKHPMDFVANILEEIGQGNRKIGLEMDAFYFTAMCYERIVHGLPNAEFKNTSTLVNWVRVVKSDREIECMKKAGRILENAMKAAYDTADVGVRENDVAAAIYQAQISGTPDYGGDYTSIVPMIPTSENTASPHLTWTDRRYKYGDYLTIEIAGCYNRYHTPMARTMAIGEAPGKVEELAEVVVEGIETTIDAIKPGITAEEVEAVWSRSIAKRGFFKESRLGYSIGLSYPPDWGEHTISFRKGDRTLLQPNMTFHLMPGIWLDDYGVEITESIRITESGCELLADVPKDLFIKKPASYSGLSLVETPDNQVEFPKKADFSS</sequence>
<dbReference type="SUPFAM" id="SSF53092">
    <property type="entry name" value="Creatinase/prolidase N-terminal domain"/>
    <property type="match status" value="1"/>
</dbReference>
<dbReference type="Gene3D" id="3.90.230.10">
    <property type="entry name" value="Creatinase/methionine aminopeptidase superfamily"/>
    <property type="match status" value="1"/>
</dbReference>
<dbReference type="Pfam" id="PF01321">
    <property type="entry name" value="Creatinase_N"/>
    <property type="match status" value="1"/>
</dbReference>
<dbReference type="InterPro" id="IPR000994">
    <property type="entry name" value="Pept_M24"/>
</dbReference>
<dbReference type="PANTHER" id="PTHR46112:SF2">
    <property type="entry name" value="XAA-PRO AMINOPEPTIDASE P-RELATED"/>
    <property type="match status" value="1"/>
</dbReference>
<dbReference type="EMBL" id="JBHSOZ010000010">
    <property type="protein sequence ID" value="MFC5714308.1"/>
    <property type="molecule type" value="Genomic_DNA"/>
</dbReference>